<dbReference type="UniPathway" id="UPA00109">
    <property type="reaction ID" value="UER00182"/>
</dbReference>
<evidence type="ECO:0000256" key="3">
    <source>
        <dbReference type="ARBA" id="ARBA00022723"/>
    </source>
</evidence>
<comment type="cofactor">
    <cofactor evidence="1">
        <name>Mg(2+)</name>
        <dbReference type="ChEBI" id="CHEBI:18420"/>
    </cofactor>
</comment>
<dbReference type="SUPFAM" id="SSF53784">
    <property type="entry name" value="Phosphofructokinase"/>
    <property type="match status" value="1"/>
</dbReference>
<gene>
    <name evidence="11" type="primary">pfkA</name>
    <name evidence="11" type="ORF">SCFA_40047</name>
</gene>
<dbReference type="HAMAP" id="MF_01981">
    <property type="entry name" value="Phosphofructokinase_II_X"/>
    <property type="match status" value="1"/>
</dbReference>
<dbReference type="GO" id="GO:0005524">
    <property type="term" value="F:ATP binding"/>
    <property type="evidence" value="ECO:0007669"/>
    <property type="project" value="UniProtKB-KW"/>
</dbReference>
<comment type="catalytic activity">
    <reaction evidence="9">
        <text>beta-D-fructose 6-phosphate + ATP = beta-D-fructose 1,6-bisphosphate + ADP + H(+)</text>
        <dbReference type="Rhea" id="RHEA:16109"/>
        <dbReference type="ChEBI" id="CHEBI:15378"/>
        <dbReference type="ChEBI" id="CHEBI:30616"/>
        <dbReference type="ChEBI" id="CHEBI:32966"/>
        <dbReference type="ChEBI" id="CHEBI:57634"/>
        <dbReference type="ChEBI" id="CHEBI:456216"/>
        <dbReference type="EC" id="2.7.1.11"/>
    </reaction>
</comment>
<keyword evidence="4" id="KW-0547">Nucleotide-binding</keyword>
<dbReference type="InterPro" id="IPR050929">
    <property type="entry name" value="PFKA"/>
</dbReference>
<dbReference type="GO" id="GO:0006002">
    <property type="term" value="P:fructose 6-phosphate metabolic process"/>
    <property type="evidence" value="ECO:0007669"/>
    <property type="project" value="InterPro"/>
</dbReference>
<dbReference type="NCBIfam" id="NF005301">
    <property type="entry name" value="PRK06830.1"/>
    <property type="match status" value="1"/>
</dbReference>
<dbReference type="GO" id="GO:0005737">
    <property type="term" value="C:cytoplasm"/>
    <property type="evidence" value="ECO:0007669"/>
    <property type="project" value="UniProtKB-ARBA"/>
</dbReference>
<dbReference type="EMBL" id="CAADRM010000103">
    <property type="protein sequence ID" value="VFU15169.1"/>
    <property type="molecule type" value="Genomic_DNA"/>
</dbReference>
<evidence type="ECO:0000256" key="8">
    <source>
        <dbReference type="ARBA" id="ARBA00023152"/>
    </source>
</evidence>
<dbReference type="InterPro" id="IPR000023">
    <property type="entry name" value="Phosphofructokinase_dom"/>
</dbReference>
<keyword evidence="3" id="KW-0479">Metal-binding</keyword>
<dbReference type="InterPro" id="IPR012004">
    <property type="entry name" value="PyroP-dep_PFK_TP0108"/>
</dbReference>
<accession>A0A485M1Z8</accession>
<reference evidence="11" key="1">
    <citation type="submission" date="2019-03" db="EMBL/GenBank/DDBJ databases">
        <authorList>
            <person name="Hao L."/>
        </authorList>
    </citation>
    <scope>NUCLEOTIDE SEQUENCE</scope>
</reference>
<keyword evidence="6" id="KW-0067">ATP-binding</keyword>
<evidence type="ECO:0000256" key="6">
    <source>
        <dbReference type="ARBA" id="ARBA00022840"/>
    </source>
</evidence>
<dbReference type="InterPro" id="IPR022953">
    <property type="entry name" value="ATP_PFK"/>
</dbReference>
<dbReference type="GO" id="GO:0003872">
    <property type="term" value="F:6-phosphofructokinase activity"/>
    <property type="evidence" value="ECO:0007669"/>
    <property type="project" value="UniProtKB-EC"/>
</dbReference>
<dbReference type="GO" id="GO:0046872">
    <property type="term" value="F:metal ion binding"/>
    <property type="evidence" value="ECO:0007669"/>
    <property type="project" value="UniProtKB-KW"/>
</dbReference>
<dbReference type="PRINTS" id="PR00476">
    <property type="entry name" value="PHFRCTKINASE"/>
</dbReference>
<evidence type="ECO:0000259" key="10">
    <source>
        <dbReference type="Pfam" id="PF00365"/>
    </source>
</evidence>
<proteinExistence type="inferred from homology"/>
<evidence type="ECO:0000256" key="1">
    <source>
        <dbReference type="ARBA" id="ARBA00001946"/>
    </source>
</evidence>
<evidence type="ECO:0000313" key="11">
    <source>
        <dbReference type="EMBL" id="VFU15169.1"/>
    </source>
</evidence>
<feature type="domain" description="Phosphofructokinase" evidence="10">
    <location>
        <begin position="78"/>
        <end position="384"/>
    </location>
</feature>
<keyword evidence="8" id="KW-0324">Glycolysis</keyword>
<protein>
    <submittedName>
        <fullName evidence="11">ATP-dependent 6-phosphofructokinase</fullName>
        <ecNumber evidence="11">2.7.1.11</ecNumber>
    </submittedName>
</protein>
<dbReference type="InterPro" id="IPR035966">
    <property type="entry name" value="PKF_sf"/>
</dbReference>
<evidence type="ECO:0000256" key="7">
    <source>
        <dbReference type="ARBA" id="ARBA00022842"/>
    </source>
</evidence>
<dbReference type="FunFam" id="3.40.50.450:FF:000002">
    <property type="entry name" value="ATP-dependent 6-phosphofructokinase"/>
    <property type="match status" value="1"/>
</dbReference>
<dbReference type="Gene3D" id="3.40.50.450">
    <property type="match status" value="1"/>
</dbReference>
<dbReference type="PANTHER" id="PTHR45770">
    <property type="entry name" value="ATP-DEPENDENT 6-PHOSPHOFRUCTOKINASE 1"/>
    <property type="match status" value="1"/>
</dbReference>
<name>A0A485M1Z8_9ZZZZ</name>
<keyword evidence="2 11" id="KW-0808">Transferase</keyword>
<evidence type="ECO:0000256" key="4">
    <source>
        <dbReference type="ARBA" id="ARBA00022741"/>
    </source>
</evidence>
<sequence>MNGEIVYEGIDTSIQSLGVPTIDSPLLATSRCVEEHERVIIDTSLAAIEASLRENREIPSFERAGPRKKIFFDPSKTKCGIVTCGGLCPGINDVIRGIVHELYYMYGVEIIYGIPYGLQGFIPRYRHSFIDLTPSFVENIHGLGGTVLGSSRGSQDIGEIVDAIERVNLNIVFFIGGDGTLKAASAVAREILSREYTCSVIAIPKTIDNDISFVSQTFGFDTAVEEAGKVIRCAHVESRGAPYGVGLVKLMGRDSGFIAANAALACREANFVLVPEEDFDLEGDKGLLATLERRLKARGHAVIVVAEGAGQKFFDGLPKQTDLSGNVKKGDIGLFLKEKIEEYFSARSYQVNLKYIDPSYVIRSVVANSSDSIFCGFLAQMAVHAGMSGKTDMLIGLWNNAYVHIPIALSVRERKKIDITGPLWMSVKESTGQPIMRNG</sequence>
<dbReference type="PIRSF" id="PIRSF000534">
    <property type="entry name" value="PPi_PFK_TP0108"/>
    <property type="match status" value="1"/>
</dbReference>
<keyword evidence="5 11" id="KW-0418">Kinase</keyword>
<organism evidence="11">
    <name type="scientific">anaerobic digester metagenome</name>
    <dbReference type="NCBI Taxonomy" id="1263854"/>
    <lineage>
        <taxon>unclassified sequences</taxon>
        <taxon>metagenomes</taxon>
        <taxon>ecological metagenomes</taxon>
    </lineage>
</organism>
<evidence type="ECO:0000256" key="2">
    <source>
        <dbReference type="ARBA" id="ARBA00022679"/>
    </source>
</evidence>
<keyword evidence="7" id="KW-0460">Magnesium</keyword>
<dbReference type="AlphaFoldDB" id="A0A485M1Z8"/>
<dbReference type="EC" id="2.7.1.11" evidence="11"/>
<dbReference type="Pfam" id="PF00365">
    <property type="entry name" value="PFK"/>
    <property type="match status" value="1"/>
</dbReference>
<evidence type="ECO:0000256" key="5">
    <source>
        <dbReference type="ARBA" id="ARBA00022777"/>
    </source>
</evidence>
<evidence type="ECO:0000256" key="9">
    <source>
        <dbReference type="ARBA" id="ARBA00048070"/>
    </source>
</evidence>